<dbReference type="Pfam" id="PF00501">
    <property type="entry name" value="AMP-binding"/>
    <property type="match status" value="1"/>
</dbReference>
<feature type="domain" description="AMP-dependent synthetase/ligase" evidence="3">
    <location>
        <begin position="7"/>
        <end position="358"/>
    </location>
</feature>
<dbReference type="PANTHER" id="PTHR43201">
    <property type="entry name" value="ACYL-COA SYNTHETASE"/>
    <property type="match status" value="1"/>
</dbReference>
<proteinExistence type="inferred from homology"/>
<evidence type="ECO:0000259" key="3">
    <source>
        <dbReference type="Pfam" id="PF00501"/>
    </source>
</evidence>
<evidence type="ECO:0000313" key="6">
    <source>
        <dbReference type="EMBL" id="CAB4878981.1"/>
    </source>
</evidence>
<dbReference type="EMBL" id="CAFABE010000041">
    <property type="protein sequence ID" value="CAB4828976.1"/>
    <property type="molecule type" value="Genomic_DNA"/>
</dbReference>
<feature type="domain" description="AMP-binding enzyme C-terminal" evidence="4">
    <location>
        <begin position="421"/>
        <end position="499"/>
    </location>
</feature>
<dbReference type="AlphaFoldDB" id="A0A6J7A7S9"/>
<dbReference type="SUPFAM" id="SSF56801">
    <property type="entry name" value="Acetyl-CoA synthetase-like"/>
    <property type="match status" value="1"/>
</dbReference>
<dbReference type="EMBL" id="CAFBLT010000001">
    <property type="protein sequence ID" value="CAB4878981.1"/>
    <property type="molecule type" value="Genomic_DNA"/>
</dbReference>
<name>A0A6J7A7S9_9ZZZZ</name>
<accession>A0A6J7A7S9</accession>
<dbReference type="InterPro" id="IPR025110">
    <property type="entry name" value="AMP-bd_C"/>
</dbReference>
<evidence type="ECO:0000256" key="1">
    <source>
        <dbReference type="ARBA" id="ARBA00006432"/>
    </source>
</evidence>
<dbReference type="Pfam" id="PF13193">
    <property type="entry name" value="AMP-binding_C"/>
    <property type="match status" value="1"/>
</dbReference>
<dbReference type="Gene3D" id="3.30.300.30">
    <property type="match status" value="1"/>
</dbReference>
<dbReference type="PANTHER" id="PTHR43201:SF5">
    <property type="entry name" value="MEDIUM-CHAIN ACYL-COA LIGASE ACSF2, MITOCHONDRIAL"/>
    <property type="match status" value="1"/>
</dbReference>
<dbReference type="InterPro" id="IPR045851">
    <property type="entry name" value="AMP-bd_C_sf"/>
</dbReference>
<evidence type="ECO:0000259" key="4">
    <source>
        <dbReference type="Pfam" id="PF13193"/>
    </source>
</evidence>
<keyword evidence="2" id="KW-0436">Ligase</keyword>
<dbReference type="InterPro" id="IPR000873">
    <property type="entry name" value="AMP-dep_synth/lig_dom"/>
</dbReference>
<dbReference type="InterPro" id="IPR020845">
    <property type="entry name" value="AMP-binding_CS"/>
</dbReference>
<dbReference type="GO" id="GO:0031956">
    <property type="term" value="F:medium-chain fatty acid-CoA ligase activity"/>
    <property type="evidence" value="ECO:0007669"/>
    <property type="project" value="TreeGrafter"/>
</dbReference>
<comment type="similarity">
    <text evidence="1">Belongs to the ATP-dependent AMP-binding enzyme family.</text>
</comment>
<organism evidence="5">
    <name type="scientific">freshwater metagenome</name>
    <dbReference type="NCBI Taxonomy" id="449393"/>
    <lineage>
        <taxon>unclassified sequences</taxon>
        <taxon>metagenomes</taxon>
        <taxon>ecological metagenomes</taxon>
    </lineage>
</organism>
<protein>
    <submittedName>
        <fullName evidence="5">Unannotated protein</fullName>
    </submittedName>
</protein>
<reference evidence="5" key="1">
    <citation type="submission" date="2020-05" db="EMBL/GenBank/DDBJ databases">
        <authorList>
            <person name="Chiriac C."/>
            <person name="Salcher M."/>
            <person name="Ghai R."/>
            <person name="Kavagutti S V."/>
        </authorList>
    </citation>
    <scope>NUCLEOTIDE SEQUENCE</scope>
</reference>
<evidence type="ECO:0000313" key="5">
    <source>
        <dbReference type="EMBL" id="CAB4828976.1"/>
    </source>
</evidence>
<dbReference type="InterPro" id="IPR042099">
    <property type="entry name" value="ANL_N_sf"/>
</dbReference>
<dbReference type="Gene3D" id="3.40.50.12780">
    <property type="entry name" value="N-terminal domain of ligase-like"/>
    <property type="match status" value="1"/>
</dbReference>
<dbReference type="PROSITE" id="PS00455">
    <property type="entry name" value="AMP_BINDING"/>
    <property type="match status" value="1"/>
</dbReference>
<sequence length="518" mass="57796">MFVGTYAASAPDRPAVIMGQSGEIKTYKDVNDASIQFARVLRGCGLKPGDHFAVMMENHARYFEIVWAGMRSGFYITAVNAHLTPEEVGYIVNDSQAKVLITTASLASVAESVRELTPLVERRFMVDGTVDGYESYEETIAHESLDPLESEQRGLVMLYSSGTTGRPKGIKFPLPPEDSPLGEWEIGQHSSNQYGFGEDMVFLNTAPLYHAAPLRTSLAVQSVGGTVVVMEKFDPTLALQLIERERVTHSQWVPTMFIRMLKLPEEVRLSFDLSSQRVTTHAAAPCPVHVKEQMIDWWGPILHEYYAGTEDIGSTAITSEEWLEHKGSVGRPSRGGIVHICDEDGNELPTGETGAIYFEDSLRSVAYHGDEKKTRSIEHPDHPTWRCLGDIGRVDGDGYLYLTDRKAFMIVAGGVNIYPQEIEDVLLAHPKVLDVAVFGVPNEELGEEVKAVVQPMEPNEMGDALGEELRAWCQERLAKFKVPRSFDFDAQLPRLDNGKLYKSIVRDRYWEGKDSRVL</sequence>
<evidence type="ECO:0000313" key="7">
    <source>
        <dbReference type="EMBL" id="CAB5016265.1"/>
    </source>
</evidence>
<dbReference type="GO" id="GO:0006631">
    <property type="term" value="P:fatty acid metabolic process"/>
    <property type="evidence" value="ECO:0007669"/>
    <property type="project" value="TreeGrafter"/>
</dbReference>
<gene>
    <name evidence="5" type="ORF">UFOPK3164_00977</name>
    <name evidence="6" type="ORF">UFOPK3427_01337</name>
    <name evidence="7" type="ORF">UFOPK4112_00625</name>
</gene>
<dbReference type="EMBL" id="CAFBPM010000004">
    <property type="protein sequence ID" value="CAB5016265.1"/>
    <property type="molecule type" value="Genomic_DNA"/>
</dbReference>
<evidence type="ECO:0000256" key="2">
    <source>
        <dbReference type="ARBA" id="ARBA00022598"/>
    </source>
</evidence>